<dbReference type="EMBL" id="JBBBZM010000144">
    <property type="protein sequence ID" value="KAL0632911.1"/>
    <property type="molecule type" value="Genomic_DNA"/>
</dbReference>
<proteinExistence type="predicted"/>
<evidence type="ECO:0000313" key="1">
    <source>
        <dbReference type="EMBL" id="KAL0632911.1"/>
    </source>
</evidence>
<sequence>MLVRFMVRAAGENVIEAYAFPILSVDTWDKLMAALQCIHPIANLQPTISVTDDNFTAFKIHPNYWPLVVDTQHTFHVNYHTAPPAQPPAYEARIRLFVELRYPDGMFSDPPPTEITLHPIHGTHSLTTIGNRLTSFLRLSMPLIPFRVVLVSGPGWDGGLTVDQLGLRDMSWLVYNVVPEVVVNG</sequence>
<comment type="caution">
    <text evidence="1">The sequence shown here is derived from an EMBL/GenBank/DDBJ whole genome shotgun (WGS) entry which is preliminary data.</text>
</comment>
<organism evidence="1 2">
    <name type="scientific">Discina gigas</name>
    <dbReference type="NCBI Taxonomy" id="1032678"/>
    <lineage>
        <taxon>Eukaryota</taxon>
        <taxon>Fungi</taxon>
        <taxon>Dikarya</taxon>
        <taxon>Ascomycota</taxon>
        <taxon>Pezizomycotina</taxon>
        <taxon>Pezizomycetes</taxon>
        <taxon>Pezizales</taxon>
        <taxon>Discinaceae</taxon>
        <taxon>Discina</taxon>
    </lineage>
</organism>
<gene>
    <name evidence="1" type="ORF">Q9L58_008193</name>
</gene>
<reference evidence="1 2" key="1">
    <citation type="submission" date="2024-02" db="EMBL/GenBank/DDBJ databases">
        <title>Discinaceae phylogenomics.</title>
        <authorList>
            <person name="Dirks A.C."/>
            <person name="James T.Y."/>
        </authorList>
    </citation>
    <scope>NUCLEOTIDE SEQUENCE [LARGE SCALE GENOMIC DNA]</scope>
    <source>
        <strain evidence="1 2">ACD0624</strain>
    </source>
</reference>
<protein>
    <submittedName>
        <fullName evidence="1">Uncharacterized protein</fullName>
    </submittedName>
</protein>
<name>A0ABR3GAS0_9PEZI</name>
<dbReference type="Proteomes" id="UP001447188">
    <property type="component" value="Unassembled WGS sequence"/>
</dbReference>
<accession>A0ABR3GAS0</accession>
<evidence type="ECO:0000313" key="2">
    <source>
        <dbReference type="Proteomes" id="UP001447188"/>
    </source>
</evidence>
<keyword evidence="2" id="KW-1185">Reference proteome</keyword>